<comment type="function">
    <text evidence="10">Mediator of sterol homeostasis involved in sterol uptake, trafficking and distribution into membranes.</text>
</comment>
<keyword evidence="10" id="KW-0746">Sphingolipid metabolism</keyword>
<dbReference type="EMBL" id="JABFUD020000008">
    <property type="protein sequence ID" value="KAI5076055.1"/>
    <property type="molecule type" value="Genomic_DNA"/>
</dbReference>
<keyword evidence="5 10" id="KW-0256">Endoplasmic reticulum</keyword>
<evidence type="ECO:0000256" key="2">
    <source>
        <dbReference type="ARBA" id="ARBA00009187"/>
    </source>
</evidence>
<evidence type="ECO:0000256" key="10">
    <source>
        <dbReference type="RuleBase" id="RU368065"/>
    </source>
</evidence>
<dbReference type="PANTHER" id="PTHR14467">
    <property type="entry name" value="ARV1"/>
    <property type="match status" value="1"/>
</dbReference>
<dbReference type="PANTHER" id="PTHR14467:SF0">
    <property type="entry name" value="PROTEIN ARV1"/>
    <property type="match status" value="1"/>
</dbReference>
<keyword evidence="4 10" id="KW-0812">Transmembrane</keyword>
<comment type="similarity">
    <text evidence="2 10">Belongs to the ARV1 family.</text>
</comment>
<dbReference type="Proteomes" id="UP000886520">
    <property type="component" value="Chromosome 8"/>
</dbReference>
<keyword evidence="7 10" id="KW-0445">Lipid transport</keyword>
<dbReference type="GO" id="GO:0005789">
    <property type="term" value="C:endoplasmic reticulum membrane"/>
    <property type="evidence" value="ECO:0007669"/>
    <property type="project" value="UniProtKB-SubCell"/>
</dbReference>
<comment type="caution">
    <text evidence="10">Lacks conserved residue(s) required for the propagation of feature annotation.</text>
</comment>
<dbReference type="GO" id="GO:0032366">
    <property type="term" value="P:intracellular sterol transport"/>
    <property type="evidence" value="ECO:0007669"/>
    <property type="project" value="UniProtKB-UniRule"/>
</dbReference>
<sequence length="274" mass="31041">MREDALENSMCCVHCGAAINEVYVQYSPGNIRLTKCMECKCVADEYVECEMMIILIDLILHKSEVYRHLFFNYPILYKLNMKDLVWKTCLLFLLLDSCRQSLTSAGKVGTIKWDSLPAFVSTAGKLIGQVLVQNLIYFSTILVAAVVILRTRSHPKLRWVDLLLALLLSSYFKLFTFSMMVWDFSPFMVHIVEMFVLSSNTVAFKVIMNESTPIAATIIALGALASQIRLHHRGLGGQQRETSFVASSLNHTLILNACTRHPYKDSIFSHMKVS</sequence>
<dbReference type="GO" id="GO:0006665">
    <property type="term" value="P:sphingolipid metabolic process"/>
    <property type="evidence" value="ECO:0007669"/>
    <property type="project" value="UniProtKB-UniRule"/>
</dbReference>
<name>A0A9D4UYC0_ADICA</name>
<comment type="caution">
    <text evidence="11">The sequence shown here is derived from an EMBL/GenBank/DDBJ whole genome shotgun (WGS) entry which is preliminary data.</text>
</comment>
<feature type="transmembrane region" description="Helical" evidence="10">
    <location>
        <begin position="130"/>
        <end position="150"/>
    </location>
</feature>
<proteinExistence type="inferred from homology"/>
<keyword evidence="9 10" id="KW-0472">Membrane</keyword>
<dbReference type="InterPro" id="IPR007290">
    <property type="entry name" value="Arv1"/>
</dbReference>
<evidence type="ECO:0000256" key="8">
    <source>
        <dbReference type="ARBA" id="ARBA00023098"/>
    </source>
</evidence>
<dbReference type="GO" id="GO:0097036">
    <property type="term" value="P:regulation of plasma membrane sterol distribution"/>
    <property type="evidence" value="ECO:0007669"/>
    <property type="project" value="UniProtKB-UniRule"/>
</dbReference>
<comment type="function">
    <text evidence="10">Regulates also the sphingolipid metabolism.</text>
</comment>
<keyword evidence="3 10" id="KW-0813">Transport</keyword>
<evidence type="ECO:0000313" key="11">
    <source>
        <dbReference type="EMBL" id="KAI5076055.1"/>
    </source>
</evidence>
<evidence type="ECO:0000256" key="5">
    <source>
        <dbReference type="ARBA" id="ARBA00022824"/>
    </source>
</evidence>
<accession>A0A9D4UYC0</accession>
<keyword evidence="8 10" id="KW-0443">Lipid metabolism</keyword>
<dbReference type="AlphaFoldDB" id="A0A9D4UYC0"/>
<dbReference type="GO" id="GO:0005794">
    <property type="term" value="C:Golgi apparatus"/>
    <property type="evidence" value="ECO:0007669"/>
    <property type="project" value="TreeGrafter"/>
</dbReference>
<keyword evidence="12" id="KW-1185">Reference proteome</keyword>
<dbReference type="OrthoDB" id="2192830at2759"/>
<organism evidence="11 12">
    <name type="scientific">Adiantum capillus-veneris</name>
    <name type="common">Maidenhair fern</name>
    <dbReference type="NCBI Taxonomy" id="13818"/>
    <lineage>
        <taxon>Eukaryota</taxon>
        <taxon>Viridiplantae</taxon>
        <taxon>Streptophyta</taxon>
        <taxon>Embryophyta</taxon>
        <taxon>Tracheophyta</taxon>
        <taxon>Polypodiopsida</taxon>
        <taxon>Polypodiidae</taxon>
        <taxon>Polypodiales</taxon>
        <taxon>Pteridineae</taxon>
        <taxon>Pteridaceae</taxon>
        <taxon>Vittarioideae</taxon>
        <taxon>Adiantum</taxon>
    </lineage>
</organism>
<dbReference type="GO" id="GO:0016125">
    <property type="term" value="P:sterol metabolic process"/>
    <property type="evidence" value="ECO:0007669"/>
    <property type="project" value="UniProtKB-UniRule"/>
</dbReference>
<gene>
    <name evidence="11" type="ORF">GOP47_0008120</name>
</gene>
<evidence type="ECO:0000256" key="1">
    <source>
        <dbReference type="ARBA" id="ARBA00004477"/>
    </source>
</evidence>
<dbReference type="Pfam" id="PF04161">
    <property type="entry name" value="Arv1"/>
    <property type="match status" value="1"/>
</dbReference>
<keyword evidence="6 10" id="KW-1133">Transmembrane helix</keyword>
<protein>
    <recommendedName>
        <fullName evidence="10">Protein ARV</fullName>
    </recommendedName>
</protein>
<evidence type="ECO:0000256" key="9">
    <source>
        <dbReference type="ARBA" id="ARBA00023136"/>
    </source>
</evidence>
<reference evidence="11" key="1">
    <citation type="submission" date="2021-01" db="EMBL/GenBank/DDBJ databases">
        <title>Adiantum capillus-veneris genome.</title>
        <authorList>
            <person name="Fang Y."/>
            <person name="Liao Q."/>
        </authorList>
    </citation>
    <scope>NUCLEOTIDE SEQUENCE</scope>
    <source>
        <strain evidence="11">H3</strain>
        <tissue evidence="11">Leaf</tissue>
    </source>
</reference>
<evidence type="ECO:0000256" key="4">
    <source>
        <dbReference type="ARBA" id="ARBA00022692"/>
    </source>
</evidence>
<feature type="transmembrane region" description="Helical" evidence="10">
    <location>
        <begin position="162"/>
        <end position="182"/>
    </location>
</feature>
<dbReference type="GO" id="GO:0032541">
    <property type="term" value="C:cortical endoplasmic reticulum"/>
    <property type="evidence" value="ECO:0007669"/>
    <property type="project" value="TreeGrafter"/>
</dbReference>
<evidence type="ECO:0000256" key="3">
    <source>
        <dbReference type="ARBA" id="ARBA00022448"/>
    </source>
</evidence>
<evidence type="ECO:0000256" key="7">
    <source>
        <dbReference type="ARBA" id="ARBA00023055"/>
    </source>
</evidence>
<comment type="subcellular location">
    <subcellularLocation>
        <location evidence="1 10">Endoplasmic reticulum membrane</location>
        <topology evidence="1 10">Multi-pass membrane protein</topology>
    </subcellularLocation>
</comment>
<evidence type="ECO:0000313" key="12">
    <source>
        <dbReference type="Proteomes" id="UP000886520"/>
    </source>
</evidence>
<evidence type="ECO:0000256" key="6">
    <source>
        <dbReference type="ARBA" id="ARBA00022989"/>
    </source>
</evidence>